<dbReference type="Gene3D" id="3.30.40.10">
    <property type="entry name" value="Zinc/RING finger domain, C3HC4 (zinc finger)"/>
    <property type="match status" value="1"/>
</dbReference>
<dbReference type="SUPFAM" id="SSF57850">
    <property type="entry name" value="RING/U-box"/>
    <property type="match status" value="3"/>
</dbReference>
<gene>
    <name evidence="20" type="ORF">ILUMI_21061</name>
</gene>
<dbReference type="Pfam" id="PF22191">
    <property type="entry name" value="IBR_1"/>
    <property type="match status" value="1"/>
</dbReference>
<keyword evidence="5" id="KW-0808">Transferase</keyword>
<dbReference type="Gene3D" id="1.20.120.1750">
    <property type="match status" value="1"/>
</dbReference>
<dbReference type="Proteomes" id="UP000801492">
    <property type="component" value="Unassembled WGS sequence"/>
</dbReference>
<dbReference type="GO" id="GO:0008270">
    <property type="term" value="F:zinc ion binding"/>
    <property type="evidence" value="ECO:0007669"/>
    <property type="project" value="UniProtKB-KW"/>
</dbReference>
<evidence type="ECO:0000256" key="10">
    <source>
        <dbReference type="ARBA" id="ARBA00022786"/>
    </source>
</evidence>
<feature type="transmembrane region" description="Helical" evidence="17">
    <location>
        <begin position="334"/>
        <end position="367"/>
    </location>
</feature>
<evidence type="ECO:0000256" key="8">
    <source>
        <dbReference type="ARBA" id="ARBA00022737"/>
    </source>
</evidence>
<evidence type="ECO:0000256" key="16">
    <source>
        <dbReference type="SAM" id="MobiDB-lite"/>
    </source>
</evidence>
<dbReference type="FunFam" id="2.20.25.20:FF:000004">
    <property type="entry name" value="RBR-type E3 ubiquitin transferase"/>
    <property type="match status" value="1"/>
</dbReference>
<dbReference type="FunFam" id="1.20.120.1750:FF:000001">
    <property type="entry name" value="RBR-type E3 ubiquitin transferase"/>
    <property type="match status" value="1"/>
</dbReference>
<keyword evidence="10" id="KW-0833">Ubl conjugation pathway</keyword>
<dbReference type="GO" id="GO:0016020">
    <property type="term" value="C:membrane"/>
    <property type="evidence" value="ECO:0007669"/>
    <property type="project" value="UniProtKB-SubCell"/>
</dbReference>
<dbReference type="FunFam" id="3.30.40.10:FF:000424">
    <property type="entry name" value="RBR-type E3 ubiquitin transferase"/>
    <property type="match status" value="1"/>
</dbReference>
<accession>A0A8K0CJL8</accession>
<keyword evidence="13 17" id="KW-0472">Membrane</keyword>
<comment type="subcellular location">
    <subcellularLocation>
        <location evidence="2">Membrane</location>
        <topology evidence="2">Multi-pass membrane protein</topology>
    </subcellularLocation>
</comment>
<evidence type="ECO:0000256" key="9">
    <source>
        <dbReference type="ARBA" id="ARBA00022771"/>
    </source>
</evidence>
<comment type="pathway">
    <text evidence="3">Protein modification; protein ubiquitination.</text>
</comment>
<evidence type="ECO:0000256" key="6">
    <source>
        <dbReference type="ARBA" id="ARBA00022692"/>
    </source>
</evidence>
<dbReference type="CDD" id="cd20338">
    <property type="entry name" value="BRcat_RBR_RNF19"/>
    <property type="match status" value="1"/>
</dbReference>
<keyword evidence="6 17" id="KW-0812">Transmembrane</keyword>
<keyword evidence="7" id="KW-0479">Metal-binding</keyword>
<evidence type="ECO:0000256" key="3">
    <source>
        <dbReference type="ARBA" id="ARBA00004906"/>
    </source>
</evidence>
<dbReference type="CDD" id="cd20355">
    <property type="entry name" value="Rcat_RBR_RNF19"/>
    <property type="match status" value="1"/>
</dbReference>
<evidence type="ECO:0000256" key="7">
    <source>
        <dbReference type="ARBA" id="ARBA00022723"/>
    </source>
</evidence>
<evidence type="ECO:0000256" key="17">
    <source>
        <dbReference type="SAM" id="Phobius"/>
    </source>
</evidence>
<dbReference type="InterPro" id="IPR044066">
    <property type="entry name" value="TRIAD_supradom"/>
</dbReference>
<comment type="catalytic activity">
    <reaction evidence="1">
        <text>[E2 ubiquitin-conjugating enzyme]-S-ubiquitinyl-L-cysteine + [acceptor protein]-L-lysine = [E2 ubiquitin-conjugating enzyme]-L-cysteine + [acceptor protein]-N(6)-ubiquitinyl-L-lysine.</text>
        <dbReference type="EC" id="2.3.2.31"/>
    </reaction>
</comment>
<dbReference type="GO" id="GO:0016567">
    <property type="term" value="P:protein ubiquitination"/>
    <property type="evidence" value="ECO:0007669"/>
    <property type="project" value="InterPro"/>
</dbReference>
<dbReference type="InterPro" id="IPR013083">
    <property type="entry name" value="Znf_RING/FYVE/PHD"/>
</dbReference>
<evidence type="ECO:0000256" key="12">
    <source>
        <dbReference type="ARBA" id="ARBA00022989"/>
    </source>
</evidence>
<evidence type="ECO:0000256" key="11">
    <source>
        <dbReference type="ARBA" id="ARBA00022833"/>
    </source>
</evidence>
<dbReference type="PANTHER" id="PTHR11685">
    <property type="entry name" value="RBR FAMILY RING FINGER AND IBR DOMAIN-CONTAINING"/>
    <property type="match status" value="1"/>
</dbReference>
<comment type="caution">
    <text evidence="20">The sequence shown here is derived from an EMBL/GenBank/DDBJ whole genome shotgun (WGS) entry which is preliminary data.</text>
</comment>
<evidence type="ECO:0000256" key="13">
    <source>
        <dbReference type="ARBA" id="ARBA00023136"/>
    </source>
</evidence>
<dbReference type="Gene3D" id="2.20.25.20">
    <property type="match status" value="1"/>
</dbReference>
<name>A0A8K0CJL8_IGNLU</name>
<feature type="domain" description="RING-type" evidence="19">
    <location>
        <begin position="107"/>
        <end position="324"/>
    </location>
</feature>
<comment type="similarity">
    <text evidence="14">Belongs to the RBR family. RNF19 subfamily.</text>
</comment>
<feature type="domain" description="RING-type" evidence="18">
    <location>
        <begin position="111"/>
        <end position="158"/>
    </location>
</feature>
<organism evidence="20 21">
    <name type="scientific">Ignelater luminosus</name>
    <name type="common">Cucubano</name>
    <name type="synonym">Pyrophorus luminosus</name>
    <dbReference type="NCBI Taxonomy" id="2038154"/>
    <lineage>
        <taxon>Eukaryota</taxon>
        <taxon>Metazoa</taxon>
        <taxon>Ecdysozoa</taxon>
        <taxon>Arthropoda</taxon>
        <taxon>Hexapoda</taxon>
        <taxon>Insecta</taxon>
        <taxon>Pterygota</taxon>
        <taxon>Neoptera</taxon>
        <taxon>Endopterygota</taxon>
        <taxon>Coleoptera</taxon>
        <taxon>Polyphaga</taxon>
        <taxon>Elateriformia</taxon>
        <taxon>Elateroidea</taxon>
        <taxon>Elateridae</taxon>
        <taxon>Agrypninae</taxon>
        <taxon>Pyrophorini</taxon>
        <taxon>Ignelater</taxon>
    </lineage>
</organism>
<evidence type="ECO:0000256" key="14">
    <source>
        <dbReference type="ARBA" id="ARBA00061087"/>
    </source>
</evidence>
<evidence type="ECO:0000256" key="2">
    <source>
        <dbReference type="ARBA" id="ARBA00004141"/>
    </source>
</evidence>
<dbReference type="InterPro" id="IPR001841">
    <property type="entry name" value="Znf_RING"/>
</dbReference>
<dbReference type="PROSITE" id="PS51873">
    <property type="entry name" value="TRIAD"/>
    <property type="match status" value="1"/>
</dbReference>
<evidence type="ECO:0000313" key="21">
    <source>
        <dbReference type="Proteomes" id="UP000801492"/>
    </source>
</evidence>
<dbReference type="InterPro" id="IPR002867">
    <property type="entry name" value="IBR_dom"/>
</dbReference>
<proteinExistence type="inferred from homology"/>
<evidence type="ECO:0000259" key="18">
    <source>
        <dbReference type="PROSITE" id="PS50089"/>
    </source>
</evidence>
<dbReference type="EC" id="2.3.2.31" evidence="4"/>
<dbReference type="InterPro" id="IPR031127">
    <property type="entry name" value="E3_UB_ligase_RBR"/>
</dbReference>
<dbReference type="PROSITE" id="PS50089">
    <property type="entry name" value="ZF_RING_2"/>
    <property type="match status" value="1"/>
</dbReference>
<evidence type="ECO:0000259" key="19">
    <source>
        <dbReference type="PROSITE" id="PS51873"/>
    </source>
</evidence>
<keyword evidence="8" id="KW-0677">Repeat</keyword>
<keyword evidence="9 15" id="KW-0863">Zinc-finger</keyword>
<evidence type="ECO:0000256" key="15">
    <source>
        <dbReference type="PROSITE-ProRule" id="PRU00175"/>
    </source>
</evidence>
<evidence type="ECO:0000256" key="4">
    <source>
        <dbReference type="ARBA" id="ARBA00012251"/>
    </source>
</evidence>
<dbReference type="EMBL" id="VTPC01090033">
    <property type="protein sequence ID" value="KAF2885127.1"/>
    <property type="molecule type" value="Genomic_DNA"/>
</dbReference>
<dbReference type="AlphaFoldDB" id="A0A8K0CJL8"/>
<dbReference type="OrthoDB" id="1431934at2759"/>
<dbReference type="Pfam" id="PF01485">
    <property type="entry name" value="IBR"/>
    <property type="match status" value="1"/>
</dbReference>
<feature type="transmembrane region" description="Helical" evidence="17">
    <location>
        <begin position="387"/>
        <end position="418"/>
    </location>
</feature>
<dbReference type="GO" id="GO:0061630">
    <property type="term" value="F:ubiquitin protein ligase activity"/>
    <property type="evidence" value="ECO:0007669"/>
    <property type="project" value="UniProtKB-EC"/>
</dbReference>
<feature type="compositionally biased region" description="Polar residues" evidence="16">
    <location>
        <begin position="41"/>
        <end position="57"/>
    </location>
</feature>
<keyword evidence="11" id="KW-0862">Zinc</keyword>
<evidence type="ECO:0000256" key="1">
    <source>
        <dbReference type="ARBA" id="ARBA00001798"/>
    </source>
</evidence>
<evidence type="ECO:0000313" key="20">
    <source>
        <dbReference type="EMBL" id="KAF2885127.1"/>
    </source>
</evidence>
<protein>
    <recommendedName>
        <fullName evidence="4">RBR-type E3 ubiquitin transferase</fullName>
        <ecNumber evidence="4">2.3.2.31</ecNumber>
    </recommendedName>
</protein>
<reference evidence="20" key="1">
    <citation type="submission" date="2019-08" db="EMBL/GenBank/DDBJ databases">
        <title>The genome of the North American firefly Photinus pyralis.</title>
        <authorList>
            <consortium name="Photinus pyralis genome working group"/>
            <person name="Fallon T.R."/>
            <person name="Sander Lower S.E."/>
            <person name="Weng J.-K."/>
        </authorList>
    </citation>
    <scope>NUCLEOTIDE SEQUENCE</scope>
    <source>
        <strain evidence="20">TRF0915ILg1</strain>
        <tissue evidence="20">Whole body</tissue>
    </source>
</reference>
<dbReference type="SMART" id="SM00647">
    <property type="entry name" value="IBR"/>
    <property type="match status" value="2"/>
</dbReference>
<keyword evidence="12 17" id="KW-1133">Transmembrane helix</keyword>
<feature type="region of interest" description="Disordered" evidence="16">
    <location>
        <begin position="36"/>
        <end position="77"/>
    </location>
</feature>
<feature type="compositionally biased region" description="Basic and acidic residues" evidence="16">
    <location>
        <begin position="58"/>
        <end position="75"/>
    </location>
</feature>
<sequence>MRKSLDSEPPCAAGQRKRGFSRFSLRRLLYASPIVGRRFPRNTSGSSKSQRNQGSSKDTPDTRVESSSRDVERGSHNSGIAHHVELHQANSRTSVFTTSTKSGDGATIMECPLCLGELPVEELCELMACGHRSCLPCLQQYLRVEITESRVSISCPECLERMHPNEIRNILDDSVLYEKYEDFMVRRVLAVDPDTRWCPAPDCRFAVIASECASCPKLKCERPGCNSYFCYHCKAEWHPNQTCDAARAQRSPNVRSSSISFSQDSQHRDDIKPCPRCQVLIVKMDDGSCNHMMCAVCGAEFCWLCMKEISDLHYLSPSGCTFWGKKPWSRKKKILWQLGTLVGAPVGIALIAGIAVPAMIIGIPVWVGRKLYTRYKTANKHKRNAAIVGGVIASVIISPILAGLAVGIGVPILLFYVYGVVPVSLCRSGGCGVTTSATGVRFEFDDENDLVSTRNPDNTSIDAVSSRGANPSIGEASLSLASGSQVLREADRESASTVALAGSVGNAGQRLEVQADLVSTQRFSISSLSDKSVNVSLADDGGASTRALAGSMLNYKSNGSDSCSCVTTGEDCVSERVRFDDNVSFIAPHNFEANYAEKSSIDSSSSVRRCVVKPSLNRSDKAYDTLSNDSIYVDITLPCGDEKPRKTMSTAATLRSIFFHSTFSDNKPTTKSFEDKVIIEVSNETLDKQSSSHMSESAHGASASSNILTTKSVSLDLESSAQL</sequence>
<keyword evidence="21" id="KW-1185">Reference proteome</keyword>
<evidence type="ECO:0000256" key="5">
    <source>
        <dbReference type="ARBA" id="ARBA00022679"/>
    </source>
</evidence>